<keyword evidence="1" id="KW-1133">Transmembrane helix</keyword>
<keyword evidence="1" id="KW-0472">Membrane</keyword>
<feature type="transmembrane region" description="Helical" evidence="1">
    <location>
        <begin position="68"/>
        <end position="92"/>
    </location>
</feature>
<comment type="caution">
    <text evidence="2">The sequence shown here is derived from an EMBL/GenBank/DDBJ whole genome shotgun (WGS) entry which is preliminary data.</text>
</comment>
<organism evidence="2">
    <name type="scientific">bioreactor metagenome</name>
    <dbReference type="NCBI Taxonomy" id="1076179"/>
    <lineage>
        <taxon>unclassified sequences</taxon>
        <taxon>metagenomes</taxon>
        <taxon>ecological metagenomes</taxon>
    </lineage>
</organism>
<gene>
    <name evidence="2" type="ORF">SDC9_103382</name>
</gene>
<proteinExistence type="predicted"/>
<dbReference type="AlphaFoldDB" id="A0A645B087"/>
<evidence type="ECO:0000313" key="2">
    <source>
        <dbReference type="EMBL" id="MPM56573.1"/>
    </source>
</evidence>
<protein>
    <submittedName>
        <fullName evidence="2">Uncharacterized protein</fullName>
    </submittedName>
</protein>
<reference evidence="2" key="1">
    <citation type="submission" date="2019-08" db="EMBL/GenBank/DDBJ databases">
        <authorList>
            <person name="Kucharzyk K."/>
            <person name="Murdoch R.W."/>
            <person name="Higgins S."/>
            <person name="Loffler F."/>
        </authorList>
    </citation>
    <scope>NUCLEOTIDE SEQUENCE</scope>
</reference>
<name>A0A645B087_9ZZZZ</name>
<keyword evidence="1" id="KW-0812">Transmembrane</keyword>
<accession>A0A645B087</accession>
<dbReference type="EMBL" id="VSSQ01015822">
    <property type="protein sequence ID" value="MPM56573.1"/>
    <property type="molecule type" value="Genomic_DNA"/>
</dbReference>
<sequence length="94" mass="10196">MLLFAIPTKSSNLSIPLSSIKYDNPLIISSTILYPYCITAVVTCKLLAPNTMNSRASFQVSIPPIPLIGTFFNLSFVLICCINLNAIGLTAFPE</sequence>
<feature type="transmembrane region" description="Helical" evidence="1">
    <location>
        <begin position="26"/>
        <end position="48"/>
    </location>
</feature>
<evidence type="ECO:0000256" key="1">
    <source>
        <dbReference type="SAM" id="Phobius"/>
    </source>
</evidence>